<evidence type="ECO:0000256" key="3">
    <source>
        <dbReference type="ARBA" id="ARBA00022500"/>
    </source>
</evidence>
<keyword evidence="6 10" id="KW-0472">Membrane</keyword>
<feature type="domain" description="Methyl-accepting transducer" evidence="11">
    <location>
        <begin position="379"/>
        <end position="615"/>
    </location>
</feature>
<dbReference type="Gene3D" id="1.10.287.950">
    <property type="entry name" value="Methyl-accepting chemotaxis protein"/>
    <property type="match status" value="1"/>
</dbReference>
<evidence type="ECO:0000313" key="14">
    <source>
        <dbReference type="Proteomes" id="UP000002730"/>
    </source>
</evidence>
<comment type="similarity">
    <text evidence="8">Belongs to the methyl-accepting chemotaxis (MCP) protein family.</text>
</comment>
<dbReference type="Pfam" id="PF00672">
    <property type="entry name" value="HAMP"/>
    <property type="match status" value="1"/>
</dbReference>
<dbReference type="OrthoDB" id="243053at2"/>
<dbReference type="EMBL" id="CP002160">
    <property type="protein sequence ID" value="ADL50476.1"/>
    <property type="molecule type" value="Genomic_DNA"/>
</dbReference>
<organism evidence="13 14">
    <name type="scientific">Clostridium cellulovorans (strain ATCC 35296 / DSM 3052 / OCM 3 / 743B)</name>
    <dbReference type="NCBI Taxonomy" id="573061"/>
    <lineage>
        <taxon>Bacteria</taxon>
        <taxon>Bacillati</taxon>
        <taxon>Bacillota</taxon>
        <taxon>Clostridia</taxon>
        <taxon>Eubacteriales</taxon>
        <taxon>Clostridiaceae</taxon>
        <taxon>Clostridium</taxon>
    </lineage>
</organism>
<evidence type="ECO:0000259" key="11">
    <source>
        <dbReference type="PROSITE" id="PS50111"/>
    </source>
</evidence>
<dbReference type="PROSITE" id="PS50885">
    <property type="entry name" value="HAMP"/>
    <property type="match status" value="1"/>
</dbReference>
<dbReference type="InterPro" id="IPR029151">
    <property type="entry name" value="Sensor-like_sf"/>
</dbReference>
<feature type="transmembrane region" description="Helical" evidence="10">
    <location>
        <begin position="288"/>
        <end position="311"/>
    </location>
</feature>
<evidence type="ECO:0000256" key="7">
    <source>
        <dbReference type="ARBA" id="ARBA00023224"/>
    </source>
</evidence>
<dbReference type="STRING" id="573061.Clocel_0705"/>
<dbReference type="SUPFAM" id="SSF58104">
    <property type="entry name" value="Methyl-accepting chemotaxis protein (MCP) signaling domain"/>
    <property type="match status" value="1"/>
</dbReference>
<dbReference type="HOGENOM" id="CLU_000445_107_19_9"/>
<protein>
    <submittedName>
        <fullName evidence="13">Methyl-accepting chemotaxis sensory transducer with Cache sensor</fullName>
    </submittedName>
</protein>
<keyword evidence="7 9" id="KW-0807">Transducer</keyword>
<dbReference type="RefSeq" id="WP_010074742.1">
    <property type="nucleotide sequence ID" value="NC_014393.1"/>
</dbReference>
<evidence type="ECO:0000256" key="6">
    <source>
        <dbReference type="ARBA" id="ARBA00023136"/>
    </source>
</evidence>
<keyword evidence="5 10" id="KW-1133">Transmembrane helix</keyword>
<dbReference type="eggNOG" id="COG0840">
    <property type="taxonomic scope" value="Bacteria"/>
</dbReference>
<keyword evidence="4 10" id="KW-0812">Transmembrane</keyword>
<dbReference type="SMART" id="SM00304">
    <property type="entry name" value="HAMP"/>
    <property type="match status" value="1"/>
</dbReference>
<dbReference type="InterPro" id="IPR004089">
    <property type="entry name" value="MCPsignal_dom"/>
</dbReference>
<dbReference type="SMART" id="SM00283">
    <property type="entry name" value="MA"/>
    <property type="match status" value="1"/>
</dbReference>
<keyword evidence="3" id="KW-0145">Chemotaxis</keyword>
<dbReference type="PANTHER" id="PTHR32089:SF112">
    <property type="entry name" value="LYSOZYME-LIKE PROTEIN-RELATED"/>
    <property type="match status" value="1"/>
</dbReference>
<evidence type="ECO:0000256" key="8">
    <source>
        <dbReference type="ARBA" id="ARBA00029447"/>
    </source>
</evidence>
<dbReference type="Gene3D" id="3.30.450.20">
    <property type="entry name" value="PAS domain"/>
    <property type="match status" value="1"/>
</dbReference>
<evidence type="ECO:0000256" key="5">
    <source>
        <dbReference type="ARBA" id="ARBA00022989"/>
    </source>
</evidence>
<feature type="domain" description="HAMP" evidence="12">
    <location>
        <begin position="308"/>
        <end position="360"/>
    </location>
</feature>
<dbReference type="SUPFAM" id="SSF103190">
    <property type="entry name" value="Sensory domain-like"/>
    <property type="match status" value="1"/>
</dbReference>
<comment type="subcellular location">
    <subcellularLocation>
        <location evidence="1">Cell membrane</location>
        <topology evidence="1">Multi-pass membrane protein</topology>
    </subcellularLocation>
</comment>
<dbReference type="Proteomes" id="UP000002730">
    <property type="component" value="Chromosome"/>
</dbReference>
<evidence type="ECO:0000256" key="10">
    <source>
        <dbReference type="SAM" id="Phobius"/>
    </source>
</evidence>
<dbReference type="PANTHER" id="PTHR32089">
    <property type="entry name" value="METHYL-ACCEPTING CHEMOTAXIS PROTEIN MCPB"/>
    <property type="match status" value="1"/>
</dbReference>
<dbReference type="GO" id="GO:0005886">
    <property type="term" value="C:plasma membrane"/>
    <property type="evidence" value="ECO:0007669"/>
    <property type="project" value="UniProtKB-SubCell"/>
</dbReference>
<dbReference type="PROSITE" id="PS50111">
    <property type="entry name" value="CHEMOTAXIS_TRANSDUC_2"/>
    <property type="match status" value="1"/>
</dbReference>
<evidence type="ECO:0000256" key="2">
    <source>
        <dbReference type="ARBA" id="ARBA00022475"/>
    </source>
</evidence>
<evidence type="ECO:0000259" key="12">
    <source>
        <dbReference type="PROSITE" id="PS50885"/>
    </source>
</evidence>
<dbReference type="GO" id="GO:0006935">
    <property type="term" value="P:chemotaxis"/>
    <property type="evidence" value="ECO:0007669"/>
    <property type="project" value="UniProtKB-KW"/>
</dbReference>
<gene>
    <name evidence="13" type="ordered locus">Clocel_0705</name>
</gene>
<dbReference type="Gene3D" id="6.10.340.10">
    <property type="match status" value="1"/>
</dbReference>
<dbReference type="Pfam" id="PF00015">
    <property type="entry name" value="MCPsignal"/>
    <property type="match status" value="1"/>
</dbReference>
<dbReference type="GO" id="GO:0007165">
    <property type="term" value="P:signal transduction"/>
    <property type="evidence" value="ECO:0007669"/>
    <property type="project" value="UniProtKB-KW"/>
</dbReference>
<evidence type="ECO:0000256" key="4">
    <source>
        <dbReference type="ARBA" id="ARBA00022692"/>
    </source>
</evidence>
<evidence type="ECO:0000256" key="9">
    <source>
        <dbReference type="PROSITE-ProRule" id="PRU00284"/>
    </source>
</evidence>
<evidence type="ECO:0000313" key="13">
    <source>
        <dbReference type="EMBL" id="ADL50476.1"/>
    </source>
</evidence>
<dbReference type="KEGG" id="ccb:Clocel_0705"/>
<keyword evidence="2" id="KW-1003">Cell membrane</keyword>
<dbReference type="CDD" id="cd06225">
    <property type="entry name" value="HAMP"/>
    <property type="match status" value="1"/>
</dbReference>
<sequence length="667" mass="72108">MKVSLRIKLISVFLVLIIVPLTLLGAVSYNMSSSALQHTIEQQLKETTGHAAEAITNTTEMVKGTLQIASYNAKLSDTIVNSSEENKKKILNYLSEIQKENDSKIEMLLLADAKGKILVNNESSSLNLDVSDRQYFKEAIQGNASISDVLISKATNKPIIALAYPIKQDNKIIGALIGTIHFEAITKYASEVKVGKSGYSYMIDKDGLIISHPIQEKVMKENVTNTENDELRGFIEKMKNGEAGWGFYTYEGVKKFMSYEPAGNWAIATTVGYDDYMSTAKNIMKNTIIIVGISIIAAMAVAIVFSSRSIIKPIRQLQEKMGLVSTGDLTVSIDIKTKDEIEELGKSFNSMMRLQEAIVGKIRGASQQLAISADEMASSTEEINAASEEIASSIQEVSSGAERQNDSVIDSSQVLVQLASLVELAQSKAVAAEQNATSTKTAAHFGRSKVQETVSAMDIINKGTSETSEVLKEVNELSIKVKNIIGVINSIAEQTNLLALNASIEAARAGEHGKGFTVVADEVRKLAEESNRGAMEISALVSTMATEISKAVNSMNNTSIAVTNGVKVVEETDTSFIDIMNVVEEITNNIREIVEVTKDEVATSEDIIKLIDNMGTISETTASNSQQVSAAAEEQTATVESLAASSEEISAMASELEAMVEKFKIRG</sequence>
<dbReference type="InterPro" id="IPR033479">
    <property type="entry name" value="dCache_1"/>
</dbReference>
<name>D9SRV9_CLOC7</name>
<dbReference type="Pfam" id="PF02743">
    <property type="entry name" value="dCache_1"/>
    <property type="match status" value="1"/>
</dbReference>
<reference evidence="13 14" key="1">
    <citation type="submission" date="2010-08" db="EMBL/GenBank/DDBJ databases">
        <title>Complete sequence of Clostridium cellulovorans 743B.</title>
        <authorList>
            <consortium name="US DOE Joint Genome Institute"/>
            <person name="Lucas S."/>
            <person name="Copeland A."/>
            <person name="Lapidus A."/>
            <person name="Cheng J.-F."/>
            <person name="Bruce D."/>
            <person name="Goodwin L."/>
            <person name="Pitluck S."/>
            <person name="Chertkov O."/>
            <person name="Detter J.C."/>
            <person name="Han C."/>
            <person name="Tapia R."/>
            <person name="Land M."/>
            <person name="Hauser L."/>
            <person name="Chang Y.-J."/>
            <person name="Jeffries C."/>
            <person name="Kyrpides N."/>
            <person name="Ivanova N."/>
            <person name="Mikhailova N."/>
            <person name="Hemme C.L."/>
            <person name="Woyke T."/>
        </authorList>
    </citation>
    <scope>NUCLEOTIDE SEQUENCE [LARGE SCALE GENOMIC DNA]</scope>
    <source>
        <strain evidence="14">ATCC 35296 / DSM 3052 / OCM 3 / 743B</strain>
    </source>
</reference>
<dbReference type="AlphaFoldDB" id="D9SRV9"/>
<dbReference type="InterPro" id="IPR003660">
    <property type="entry name" value="HAMP_dom"/>
</dbReference>
<keyword evidence="14" id="KW-1185">Reference proteome</keyword>
<evidence type="ECO:0000256" key="1">
    <source>
        <dbReference type="ARBA" id="ARBA00004651"/>
    </source>
</evidence>
<dbReference type="CDD" id="cd12914">
    <property type="entry name" value="PDC1_DGC_like"/>
    <property type="match status" value="1"/>
</dbReference>
<proteinExistence type="inferred from homology"/>
<dbReference type="CDD" id="cd12912">
    <property type="entry name" value="PDC2_MCP_like"/>
    <property type="match status" value="1"/>
</dbReference>
<accession>D9SRV9</accession>